<dbReference type="AlphaFoldDB" id="A0A286IEX7"/>
<proteinExistence type="predicted"/>
<name>A0A286IEX7_9HYPH</name>
<accession>A0A286IEX7</accession>
<dbReference type="EMBL" id="OCPC01000006">
    <property type="protein sequence ID" value="SOE18668.1"/>
    <property type="molecule type" value="Genomic_DNA"/>
</dbReference>
<evidence type="ECO:0000313" key="1">
    <source>
        <dbReference type="EMBL" id="SOE18668.1"/>
    </source>
</evidence>
<sequence length="62" mass="6600">MSSMNPTIAGQVLGVSTNASCEIKPANDQPTREEMLEKLKADAAALLRRLESASADIDLGNR</sequence>
<keyword evidence="2" id="KW-1185">Reference proteome</keyword>
<dbReference type="RefSeq" id="WP_097109144.1">
    <property type="nucleotide sequence ID" value="NZ_OCPC01000006.1"/>
</dbReference>
<protein>
    <submittedName>
        <fullName evidence="1">Uncharacterized protein</fullName>
    </submittedName>
</protein>
<organism evidence="1 2">
    <name type="scientific">Hoeflea halophila</name>
    <dbReference type="NCBI Taxonomy" id="714899"/>
    <lineage>
        <taxon>Bacteria</taxon>
        <taxon>Pseudomonadati</taxon>
        <taxon>Pseudomonadota</taxon>
        <taxon>Alphaproteobacteria</taxon>
        <taxon>Hyphomicrobiales</taxon>
        <taxon>Rhizobiaceae</taxon>
        <taxon>Hoeflea</taxon>
    </lineage>
</organism>
<dbReference type="Proteomes" id="UP000219465">
    <property type="component" value="Unassembled WGS sequence"/>
</dbReference>
<evidence type="ECO:0000313" key="2">
    <source>
        <dbReference type="Proteomes" id="UP000219465"/>
    </source>
</evidence>
<gene>
    <name evidence="1" type="ORF">SAMN05877838_3604</name>
</gene>
<reference evidence="2" key="1">
    <citation type="submission" date="2017-08" db="EMBL/GenBank/DDBJ databases">
        <authorList>
            <person name="Varghese N."/>
            <person name="Submissions S."/>
        </authorList>
    </citation>
    <scope>NUCLEOTIDE SEQUENCE [LARGE SCALE GENOMIC DNA]</scope>
    <source>
        <strain evidence="2">KCTC 23107</strain>
    </source>
</reference>